<dbReference type="UniPathway" id="UPA00282"/>
<dbReference type="Pfam" id="PF06974">
    <property type="entry name" value="WS_DGAT_C"/>
    <property type="match status" value="1"/>
</dbReference>
<name>A0A226DXT9_FOLCA</name>
<dbReference type="GO" id="GO:0004497">
    <property type="term" value="F:monooxygenase activity"/>
    <property type="evidence" value="ECO:0007669"/>
    <property type="project" value="UniProtKB-KW"/>
</dbReference>
<dbReference type="SUPFAM" id="SSF48264">
    <property type="entry name" value="Cytochrome P450"/>
    <property type="match status" value="1"/>
</dbReference>
<dbReference type="EC" id="2.3.1.75" evidence="3"/>
<dbReference type="InterPro" id="IPR036396">
    <property type="entry name" value="Cyt_P450_sf"/>
</dbReference>
<dbReference type="InterPro" id="IPR004255">
    <property type="entry name" value="O-acyltransferase_WSD1_N"/>
</dbReference>
<keyword evidence="1" id="KW-0560">Oxidoreductase</keyword>
<keyword evidence="7" id="KW-0012">Acyltransferase</keyword>
<gene>
    <name evidence="7" type="ORF">Fcan01_15928</name>
</gene>
<dbReference type="AlphaFoldDB" id="A0A226DXT9"/>
<evidence type="ECO:0000256" key="1">
    <source>
        <dbReference type="ARBA" id="ARBA00023033"/>
    </source>
</evidence>
<dbReference type="GO" id="GO:0016705">
    <property type="term" value="F:oxidoreductase activity, acting on paired donors, with incorporation or reduction of molecular oxygen"/>
    <property type="evidence" value="ECO:0007669"/>
    <property type="project" value="InterPro"/>
</dbReference>
<accession>A0A226DXT9</accession>
<proteinExistence type="inferred from homology"/>
<feature type="domain" description="O-acyltransferase WSD1 C-terminal" evidence="6">
    <location>
        <begin position="338"/>
        <end position="432"/>
    </location>
</feature>
<sequence length="591" mass="66288">MNPMLSARRAACACAGVPLIFICYLVFSLVRLIVSFSARVTRVKVKKLIPAPCTLLSLLPSINCSVVVTCVLDKHVPLDKVCGKFEKVVEERENERLRYFPKTWMGYSFWADEEDFDVTRHISEIGVDEGKNIVWQAPIVVTLDDPDLDKVEELILAAEFPRGQSPWKVFILRGVANKDVYFLKFHHVLADGFSMMKLLADICDPPIREPIFLRDPAAPSRLPALLSPLITILALISMADWLTFTEVEGKSLPLLWDTGEEEKGGETLSHVVSAQSLPISAFKKVSRRLGVSHLAVFLQAVTTAVGKFWGLRSQTPLEGISSSIILPVPGHPDTLCNHWTEAIVRLPLSIKSEMGRLHALEGDLRKLKRSILPLVYFRTQKILSAFPNRVLQPIFDYSTVSIDVSDFPGPLTELTFCGSRILELHHIFGLMPGTNGAYILQAFGFDSQWPLKNIVGILRTSVLFKDPNRVHKILHEEALQMVTRVKEAAKKNGGKVDLSNDSFEYVTNSSARVLLGVRPPPGTLDDLRQLTALVNRILSFCYLLPHCLIRFFFQSRLNMITNRIVTRISPIVEEFQTNLDLDSSILLRLTV</sequence>
<dbReference type="GO" id="GO:0020037">
    <property type="term" value="F:heme binding"/>
    <property type="evidence" value="ECO:0007669"/>
    <property type="project" value="InterPro"/>
</dbReference>
<dbReference type="Pfam" id="PF03007">
    <property type="entry name" value="WS_DGAT_cat"/>
    <property type="match status" value="1"/>
</dbReference>
<keyword evidence="8" id="KW-1185">Reference proteome</keyword>
<evidence type="ECO:0000313" key="8">
    <source>
        <dbReference type="Proteomes" id="UP000198287"/>
    </source>
</evidence>
<evidence type="ECO:0000256" key="3">
    <source>
        <dbReference type="ARBA" id="ARBA00024388"/>
    </source>
</evidence>
<comment type="catalytic activity">
    <reaction evidence="4">
        <text>a long chain fatty alcohol + a fatty acyl-CoA = a long-chain alcohol wax ester + CoA</text>
        <dbReference type="Rhea" id="RHEA:38443"/>
        <dbReference type="ChEBI" id="CHEBI:17135"/>
        <dbReference type="ChEBI" id="CHEBI:57287"/>
        <dbReference type="ChEBI" id="CHEBI:77636"/>
        <dbReference type="ChEBI" id="CHEBI:235323"/>
        <dbReference type="EC" id="2.3.1.75"/>
    </reaction>
</comment>
<dbReference type="GO" id="GO:0019432">
    <property type="term" value="P:triglyceride biosynthetic process"/>
    <property type="evidence" value="ECO:0007669"/>
    <property type="project" value="UniProtKB-UniPathway"/>
</dbReference>
<dbReference type="GO" id="GO:0047196">
    <property type="term" value="F:long-chain-alcohol O-fatty-acyltransferase activity"/>
    <property type="evidence" value="ECO:0007669"/>
    <property type="project" value="UniProtKB-EC"/>
</dbReference>
<evidence type="ECO:0000256" key="4">
    <source>
        <dbReference type="ARBA" id="ARBA00047604"/>
    </source>
</evidence>
<evidence type="ECO:0000259" key="6">
    <source>
        <dbReference type="Pfam" id="PF06974"/>
    </source>
</evidence>
<dbReference type="InterPro" id="IPR009721">
    <property type="entry name" value="O-acyltransferase_WSD1_C"/>
</dbReference>
<evidence type="ECO:0000259" key="5">
    <source>
        <dbReference type="Pfam" id="PF03007"/>
    </source>
</evidence>
<keyword evidence="1" id="KW-0503">Monooxygenase</keyword>
<comment type="caution">
    <text evidence="7">The sequence shown here is derived from an EMBL/GenBank/DDBJ whole genome shotgun (WGS) entry which is preliminary data.</text>
</comment>
<dbReference type="OrthoDB" id="619536at2759"/>
<dbReference type="Proteomes" id="UP000198287">
    <property type="component" value="Unassembled WGS sequence"/>
</dbReference>
<keyword evidence="7" id="KW-0808">Transferase</keyword>
<protein>
    <recommendedName>
        <fullName evidence="3">long-chain-alcohol O-fatty-acyltransferase</fullName>
        <ecNumber evidence="3">2.3.1.75</ecNumber>
    </recommendedName>
</protein>
<dbReference type="GO" id="GO:0004144">
    <property type="term" value="F:diacylglycerol O-acyltransferase activity"/>
    <property type="evidence" value="ECO:0007669"/>
    <property type="project" value="InterPro"/>
</dbReference>
<dbReference type="GO" id="GO:0005506">
    <property type="term" value="F:iron ion binding"/>
    <property type="evidence" value="ECO:0007669"/>
    <property type="project" value="InterPro"/>
</dbReference>
<comment type="similarity">
    <text evidence="2">In the N-terminal section; belongs to the long-chain O-acyltransferase family.</text>
</comment>
<reference evidence="7 8" key="1">
    <citation type="submission" date="2015-12" db="EMBL/GenBank/DDBJ databases">
        <title>The genome of Folsomia candida.</title>
        <authorList>
            <person name="Faddeeva A."/>
            <person name="Derks M.F."/>
            <person name="Anvar Y."/>
            <person name="Smit S."/>
            <person name="Van Straalen N."/>
            <person name="Roelofs D."/>
        </authorList>
    </citation>
    <scope>NUCLEOTIDE SEQUENCE [LARGE SCALE GENOMIC DNA]</scope>
    <source>
        <strain evidence="7 8">VU population</strain>
        <tissue evidence="7">Whole body</tissue>
    </source>
</reference>
<dbReference type="EMBL" id="LNIX01000010">
    <property type="protein sequence ID" value="OXA49880.1"/>
    <property type="molecule type" value="Genomic_DNA"/>
</dbReference>
<feature type="domain" description="O-acyltransferase WSD1-like N-terminal" evidence="5">
    <location>
        <begin position="105"/>
        <end position="221"/>
    </location>
</feature>
<organism evidence="7 8">
    <name type="scientific">Folsomia candida</name>
    <name type="common">Springtail</name>
    <dbReference type="NCBI Taxonomy" id="158441"/>
    <lineage>
        <taxon>Eukaryota</taxon>
        <taxon>Metazoa</taxon>
        <taxon>Ecdysozoa</taxon>
        <taxon>Arthropoda</taxon>
        <taxon>Hexapoda</taxon>
        <taxon>Collembola</taxon>
        <taxon>Entomobryomorpha</taxon>
        <taxon>Isotomoidea</taxon>
        <taxon>Isotomidae</taxon>
        <taxon>Proisotominae</taxon>
        <taxon>Folsomia</taxon>
    </lineage>
</organism>
<dbReference type="SUPFAM" id="SSF52777">
    <property type="entry name" value="CoA-dependent acyltransferases"/>
    <property type="match status" value="1"/>
</dbReference>
<evidence type="ECO:0000256" key="2">
    <source>
        <dbReference type="ARBA" id="ARBA00024360"/>
    </source>
</evidence>
<evidence type="ECO:0000313" key="7">
    <source>
        <dbReference type="EMBL" id="OXA49880.1"/>
    </source>
</evidence>